<dbReference type="PRINTS" id="PR00039">
    <property type="entry name" value="HTHLYSR"/>
</dbReference>
<dbReference type="CDD" id="cd08414">
    <property type="entry name" value="PBP2_LTTR_aromatics_like"/>
    <property type="match status" value="1"/>
</dbReference>
<name>A0A516RLC8_STRST</name>
<organism evidence="6 7">
    <name type="scientific">Streptomyces spectabilis</name>
    <dbReference type="NCBI Taxonomy" id="68270"/>
    <lineage>
        <taxon>Bacteria</taxon>
        <taxon>Bacillati</taxon>
        <taxon>Actinomycetota</taxon>
        <taxon>Actinomycetes</taxon>
        <taxon>Kitasatosporales</taxon>
        <taxon>Streptomycetaceae</taxon>
        <taxon>Streptomyces</taxon>
    </lineage>
</organism>
<feature type="domain" description="HTH lysR-type" evidence="5">
    <location>
        <begin position="1"/>
        <end position="53"/>
    </location>
</feature>
<keyword evidence="3" id="KW-0238">DNA-binding</keyword>
<dbReference type="InterPro" id="IPR000847">
    <property type="entry name" value="LysR_HTH_N"/>
</dbReference>
<evidence type="ECO:0000259" key="5">
    <source>
        <dbReference type="PROSITE" id="PS50931"/>
    </source>
</evidence>
<dbReference type="PROSITE" id="PS50931">
    <property type="entry name" value="HTH_LYSR"/>
    <property type="match status" value="1"/>
</dbReference>
<accession>A0A516RLC8</accession>
<proteinExistence type="inferred from homology"/>
<reference evidence="6 7" key="1">
    <citation type="journal article" date="2019" name="J. Ind. Microbiol. Biotechnol.">
        <title>The complete genomic sequence of Streptomyces spectabilis NRRL-2792 and identification of secondary metabolite biosynthetic gene clusters.</title>
        <authorList>
            <person name="Sinha A."/>
            <person name="Phillips-Salemka S."/>
            <person name="Niraula T.A."/>
            <person name="Short K.A."/>
            <person name="Niraula N.P."/>
        </authorList>
    </citation>
    <scope>NUCLEOTIDE SEQUENCE [LARGE SCALE GENOMIC DNA]</scope>
    <source>
        <strain evidence="6 7">NRRL 2792</strain>
    </source>
</reference>
<sequence>METFLTLAEELHFGHTAERLLVSQARVSQTVKKLERRIGATLFERTSRVVRLSPLGRQLYEDLAPLHRLMEEAVARAKDVARGVEGELGVGFLGAGAGALTQPILKLFRERCPRCEVRMRETQFRDPLGPLRAGDVDVLFTCLPVEEPDLTVGPVVIRRPRVLAMPVDHRLAGRASLSWEDLAGETCFGVVNSAPSYWWDFQVPPRTPSGREIKRGQAVATFQELMTLIATGQGVSPVIASVETYYARPDIVFVPVPDLPAAEVAAVWRTGTPSAPARAFTQAIHDTLTANGGPAAF</sequence>
<dbReference type="InterPro" id="IPR036388">
    <property type="entry name" value="WH-like_DNA-bd_sf"/>
</dbReference>
<dbReference type="GO" id="GO:0003677">
    <property type="term" value="F:DNA binding"/>
    <property type="evidence" value="ECO:0007669"/>
    <property type="project" value="UniProtKB-KW"/>
</dbReference>
<evidence type="ECO:0000256" key="3">
    <source>
        <dbReference type="ARBA" id="ARBA00023125"/>
    </source>
</evidence>
<evidence type="ECO:0000256" key="4">
    <source>
        <dbReference type="ARBA" id="ARBA00023163"/>
    </source>
</evidence>
<keyword evidence="4" id="KW-0804">Transcription</keyword>
<dbReference type="PANTHER" id="PTHR30346:SF0">
    <property type="entry name" value="HCA OPERON TRANSCRIPTIONAL ACTIVATOR HCAR"/>
    <property type="match status" value="1"/>
</dbReference>
<dbReference type="Pfam" id="PF00126">
    <property type="entry name" value="HTH_1"/>
    <property type="match status" value="1"/>
</dbReference>
<dbReference type="InterPro" id="IPR005119">
    <property type="entry name" value="LysR_subst-bd"/>
</dbReference>
<dbReference type="EMBL" id="CP040916">
    <property type="protein sequence ID" value="QDQ16455.1"/>
    <property type="molecule type" value="Genomic_DNA"/>
</dbReference>
<dbReference type="Gene3D" id="1.10.10.10">
    <property type="entry name" value="Winged helix-like DNA-binding domain superfamily/Winged helix DNA-binding domain"/>
    <property type="match status" value="1"/>
</dbReference>
<dbReference type="SUPFAM" id="SSF53850">
    <property type="entry name" value="Periplasmic binding protein-like II"/>
    <property type="match status" value="1"/>
</dbReference>
<gene>
    <name evidence="6" type="ORF">FH965_20695</name>
</gene>
<dbReference type="AlphaFoldDB" id="A0A516RLC8"/>
<dbReference type="Gene3D" id="3.40.190.10">
    <property type="entry name" value="Periplasmic binding protein-like II"/>
    <property type="match status" value="2"/>
</dbReference>
<dbReference type="GO" id="GO:0032993">
    <property type="term" value="C:protein-DNA complex"/>
    <property type="evidence" value="ECO:0007669"/>
    <property type="project" value="TreeGrafter"/>
</dbReference>
<dbReference type="PANTHER" id="PTHR30346">
    <property type="entry name" value="TRANSCRIPTIONAL DUAL REGULATOR HCAR-RELATED"/>
    <property type="match status" value="1"/>
</dbReference>
<keyword evidence="2" id="KW-0805">Transcription regulation</keyword>
<evidence type="ECO:0000313" key="7">
    <source>
        <dbReference type="Proteomes" id="UP000316806"/>
    </source>
</evidence>
<evidence type="ECO:0000256" key="1">
    <source>
        <dbReference type="ARBA" id="ARBA00009437"/>
    </source>
</evidence>
<dbReference type="SUPFAM" id="SSF46785">
    <property type="entry name" value="Winged helix' DNA-binding domain"/>
    <property type="match status" value="1"/>
</dbReference>
<dbReference type="Pfam" id="PF03466">
    <property type="entry name" value="LysR_substrate"/>
    <property type="match status" value="1"/>
</dbReference>
<dbReference type="InterPro" id="IPR036390">
    <property type="entry name" value="WH_DNA-bd_sf"/>
</dbReference>
<evidence type="ECO:0000256" key="2">
    <source>
        <dbReference type="ARBA" id="ARBA00023015"/>
    </source>
</evidence>
<dbReference type="Proteomes" id="UP000316806">
    <property type="component" value="Chromosome"/>
</dbReference>
<evidence type="ECO:0000313" key="6">
    <source>
        <dbReference type="EMBL" id="QDQ16455.1"/>
    </source>
</evidence>
<dbReference type="GO" id="GO:0003700">
    <property type="term" value="F:DNA-binding transcription factor activity"/>
    <property type="evidence" value="ECO:0007669"/>
    <property type="project" value="InterPro"/>
</dbReference>
<comment type="similarity">
    <text evidence="1">Belongs to the LysR transcriptional regulatory family.</text>
</comment>
<protein>
    <submittedName>
        <fullName evidence="6">LysR family transcriptional regulator</fullName>
    </submittedName>
</protein>